<keyword evidence="1" id="KW-1133">Transmembrane helix</keyword>
<feature type="transmembrane region" description="Helical" evidence="1">
    <location>
        <begin position="82"/>
        <end position="100"/>
    </location>
</feature>
<dbReference type="RefSeq" id="WP_183347265.1">
    <property type="nucleotide sequence ID" value="NZ_JACHEO010000001.1"/>
</dbReference>
<evidence type="ECO:0000313" key="3">
    <source>
        <dbReference type="Proteomes" id="UP000539642"/>
    </source>
</evidence>
<proteinExistence type="predicted"/>
<organism evidence="2 3">
    <name type="scientific">Desulfoprunum benzoelyticum</name>
    <dbReference type="NCBI Taxonomy" id="1506996"/>
    <lineage>
        <taxon>Bacteria</taxon>
        <taxon>Pseudomonadati</taxon>
        <taxon>Thermodesulfobacteriota</taxon>
        <taxon>Desulfobulbia</taxon>
        <taxon>Desulfobulbales</taxon>
        <taxon>Desulfobulbaceae</taxon>
        <taxon>Desulfoprunum</taxon>
    </lineage>
</organism>
<dbReference type="Proteomes" id="UP000539642">
    <property type="component" value="Unassembled WGS sequence"/>
</dbReference>
<comment type="caution">
    <text evidence="2">The sequence shown here is derived from an EMBL/GenBank/DDBJ whole genome shotgun (WGS) entry which is preliminary data.</text>
</comment>
<sequence length="325" mass="35878">MASEEQAGPELGKVFRNIFLLFLAAFLPALNFSVFGWLNGVLPLLAFMLLYIFGLNVGNKMILTGGLLAVVAGLALARMEPLLISFSMIPSGYAITWSARRQDSPARAGLKGIAVLGGCWLLLIAVFAAIYGMNPYVEFLQALDQGIAEALVYYRQSDTVPADTLLILETSLYQIKRILPLIMPSILTGIVLLTIWFTLAAGNRMAYQFTGNSPWPRYRLWKIPDRLIWLMIVAALAALVPSGRLQIVGINALIIGGILYCLQGLAVFSFFLHRWNLPMLLRSFLYVMVVFQSFGTILLVGTGLADVWLDLRKIRKPADTESADT</sequence>
<keyword evidence="1" id="KW-0472">Membrane</keyword>
<protein>
    <submittedName>
        <fullName evidence="2">Uncharacterized protein YybS (DUF2232 family)</fullName>
    </submittedName>
</protein>
<dbReference type="AlphaFoldDB" id="A0A840UKY4"/>
<dbReference type="Pfam" id="PF09991">
    <property type="entry name" value="DUF2232"/>
    <property type="match status" value="1"/>
</dbReference>
<feature type="transmembrane region" description="Helical" evidence="1">
    <location>
        <begin position="178"/>
        <end position="199"/>
    </location>
</feature>
<reference evidence="2 3" key="1">
    <citation type="submission" date="2020-08" db="EMBL/GenBank/DDBJ databases">
        <title>Genomic Encyclopedia of Type Strains, Phase IV (KMG-IV): sequencing the most valuable type-strain genomes for metagenomic binning, comparative biology and taxonomic classification.</title>
        <authorList>
            <person name="Goeker M."/>
        </authorList>
    </citation>
    <scope>NUCLEOTIDE SEQUENCE [LARGE SCALE GENOMIC DNA]</scope>
    <source>
        <strain evidence="2 3">DSM 28570</strain>
    </source>
</reference>
<feature type="transmembrane region" description="Helical" evidence="1">
    <location>
        <begin position="18"/>
        <end position="38"/>
    </location>
</feature>
<evidence type="ECO:0000256" key="1">
    <source>
        <dbReference type="SAM" id="Phobius"/>
    </source>
</evidence>
<dbReference type="PANTHER" id="PTHR41324">
    <property type="entry name" value="MEMBRANE PROTEIN-RELATED"/>
    <property type="match status" value="1"/>
</dbReference>
<feature type="transmembrane region" description="Helical" evidence="1">
    <location>
        <begin position="253"/>
        <end position="272"/>
    </location>
</feature>
<evidence type="ECO:0000313" key="2">
    <source>
        <dbReference type="EMBL" id="MBB5346422.1"/>
    </source>
</evidence>
<dbReference type="EMBL" id="JACHEO010000001">
    <property type="protein sequence ID" value="MBB5346422.1"/>
    <property type="molecule type" value="Genomic_DNA"/>
</dbReference>
<gene>
    <name evidence="2" type="ORF">HNQ81_000129</name>
</gene>
<accession>A0A840UKY4</accession>
<keyword evidence="1" id="KW-0812">Transmembrane</keyword>
<feature type="transmembrane region" description="Helical" evidence="1">
    <location>
        <begin position="227"/>
        <end position="247"/>
    </location>
</feature>
<keyword evidence="3" id="KW-1185">Reference proteome</keyword>
<feature type="transmembrane region" description="Helical" evidence="1">
    <location>
        <begin position="112"/>
        <end position="133"/>
    </location>
</feature>
<dbReference type="InterPro" id="IPR018710">
    <property type="entry name" value="DUF2232"/>
</dbReference>
<dbReference type="PANTHER" id="PTHR41324:SF1">
    <property type="entry name" value="DUF2232 DOMAIN-CONTAINING PROTEIN"/>
    <property type="match status" value="1"/>
</dbReference>
<feature type="transmembrane region" description="Helical" evidence="1">
    <location>
        <begin position="50"/>
        <end position="76"/>
    </location>
</feature>
<feature type="transmembrane region" description="Helical" evidence="1">
    <location>
        <begin position="284"/>
        <end position="305"/>
    </location>
</feature>
<name>A0A840UKY4_9BACT</name>